<dbReference type="InterPro" id="IPR036390">
    <property type="entry name" value="WH_DNA-bd_sf"/>
</dbReference>
<keyword evidence="2" id="KW-0238">DNA-binding</keyword>
<name>A0ABR7LH53_9ACTN</name>
<keyword evidence="1" id="KW-0805">Transcription regulation</keyword>
<reference evidence="6 7" key="1">
    <citation type="submission" date="2020-06" db="EMBL/GenBank/DDBJ databases">
        <title>Actinomadura xiongansis sp. nov., isolated from soil of Baiyangdian.</title>
        <authorList>
            <person name="Zhang X."/>
        </authorList>
    </citation>
    <scope>NUCLEOTIDE SEQUENCE [LARGE SCALE GENOMIC DNA]</scope>
    <source>
        <strain evidence="6 7">HBUM206468</strain>
    </source>
</reference>
<comment type="caution">
    <text evidence="6">The sequence shown here is derived from an EMBL/GenBank/DDBJ whole genome shotgun (WGS) entry which is preliminary data.</text>
</comment>
<evidence type="ECO:0000256" key="3">
    <source>
        <dbReference type="ARBA" id="ARBA00023163"/>
    </source>
</evidence>
<dbReference type="Pfam" id="PF00392">
    <property type="entry name" value="GntR"/>
    <property type="match status" value="1"/>
</dbReference>
<feature type="domain" description="HTH gntR-type" evidence="5">
    <location>
        <begin position="3"/>
        <end position="71"/>
    </location>
</feature>
<keyword evidence="7" id="KW-1185">Reference proteome</keyword>
<dbReference type="InterPro" id="IPR050679">
    <property type="entry name" value="Bact_HTH_transcr_reg"/>
</dbReference>
<feature type="region of interest" description="Disordered" evidence="4">
    <location>
        <begin position="73"/>
        <end position="105"/>
    </location>
</feature>
<sequence length="236" mass="26075">MSRPTYLRIADDIRHRIQDGRLSPGERVPSRAQLSRRYTVSDRVAIEAIKVLMNEGLVEGRPGSGTYVRRRPEARRLHREPPGVSPPVTLHGARRATSQEAAAPPSIAERFGVDAGSEVMRTDHVFCDGDEPVMLATSWEPLSLTRGTPVMWPDRGPLAGLGPLDRMGSIGVTVTRVEEAISVRPALEEESQGLDLPRSAIVIVLSRTCLAEKRPVEIADFVFSAERHELWQEFGV</sequence>
<dbReference type="SMART" id="SM00866">
    <property type="entry name" value="UTRA"/>
    <property type="match status" value="1"/>
</dbReference>
<dbReference type="PANTHER" id="PTHR44846:SF17">
    <property type="entry name" value="GNTR-FAMILY TRANSCRIPTIONAL REGULATOR"/>
    <property type="match status" value="1"/>
</dbReference>
<dbReference type="EMBL" id="JABVEC010000001">
    <property type="protein sequence ID" value="MBC6464123.1"/>
    <property type="molecule type" value="Genomic_DNA"/>
</dbReference>
<evidence type="ECO:0000313" key="7">
    <source>
        <dbReference type="Proteomes" id="UP000805614"/>
    </source>
</evidence>
<accession>A0ABR7LH53</accession>
<organism evidence="6 7">
    <name type="scientific">Actinomadura alba</name>
    <dbReference type="NCBI Taxonomy" id="406431"/>
    <lineage>
        <taxon>Bacteria</taxon>
        <taxon>Bacillati</taxon>
        <taxon>Actinomycetota</taxon>
        <taxon>Actinomycetes</taxon>
        <taxon>Streptosporangiales</taxon>
        <taxon>Thermomonosporaceae</taxon>
        <taxon>Actinomadura</taxon>
    </lineage>
</organism>
<dbReference type="Gene3D" id="3.40.1410.10">
    <property type="entry name" value="Chorismate lyase-like"/>
    <property type="match status" value="1"/>
</dbReference>
<evidence type="ECO:0000259" key="5">
    <source>
        <dbReference type="PROSITE" id="PS50949"/>
    </source>
</evidence>
<evidence type="ECO:0000256" key="4">
    <source>
        <dbReference type="SAM" id="MobiDB-lite"/>
    </source>
</evidence>
<protein>
    <submittedName>
        <fullName evidence="6">GntR family transcriptional regulator</fullName>
    </submittedName>
</protein>
<dbReference type="RefSeq" id="WP_187241039.1">
    <property type="nucleotide sequence ID" value="NZ_BAAAOK010000011.1"/>
</dbReference>
<dbReference type="PROSITE" id="PS50949">
    <property type="entry name" value="HTH_GNTR"/>
    <property type="match status" value="1"/>
</dbReference>
<dbReference type="InterPro" id="IPR000524">
    <property type="entry name" value="Tscrpt_reg_HTH_GntR"/>
</dbReference>
<dbReference type="InterPro" id="IPR028978">
    <property type="entry name" value="Chorismate_lyase_/UTRA_dom_sf"/>
</dbReference>
<dbReference type="SUPFAM" id="SSF64288">
    <property type="entry name" value="Chorismate lyase-like"/>
    <property type="match status" value="1"/>
</dbReference>
<gene>
    <name evidence="6" type="ORF">HKK74_01210</name>
</gene>
<keyword evidence="3" id="KW-0804">Transcription</keyword>
<dbReference type="SMART" id="SM00345">
    <property type="entry name" value="HTH_GNTR"/>
    <property type="match status" value="1"/>
</dbReference>
<dbReference type="SUPFAM" id="SSF46785">
    <property type="entry name" value="Winged helix' DNA-binding domain"/>
    <property type="match status" value="1"/>
</dbReference>
<evidence type="ECO:0000313" key="6">
    <source>
        <dbReference type="EMBL" id="MBC6464123.1"/>
    </source>
</evidence>
<proteinExistence type="predicted"/>
<dbReference type="InterPro" id="IPR011663">
    <property type="entry name" value="UTRA"/>
</dbReference>
<dbReference type="Proteomes" id="UP000805614">
    <property type="component" value="Unassembled WGS sequence"/>
</dbReference>
<dbReference type="Gene3D" id="1.10.10.10">
    <property type="entry name" value="Winged helix-like DNA-binding domain superfamily/Winged helix DNA-binding domain"/>
    <property type="match status" value="1"/>
</dbReference>
<evidence type="ECO:0000256" key="1">
    <source>
        <dbReference type="ARBA" id="ARBA00023015"/>
    </source>
</evidence>
<dbReference type="Pfam" id="PF07702">
    <property type="entry name" value="UTRA"/>
    <property type="match status" value="1"/>
</dbReference>
<dbReference type="InterPro" id="IPR036388">
    <property type="entry name" value="WH-like_DNA-bd_sf"/>
</dbReference>
<dbReference type="CDD" id="cd07377">
    <property type="entry name" value="WHTH_GntR"/>
    <property type="match status" value="1"/>
</dbReference>
<dbReference type="PANTHER" id="PTHR44846">
    <property type="entry name" value="MANNOSYL-D-GLYCERATE TRANSPORT/METABOLISM SYSTEM REPRESSOR MNGR-RELATED"/>
    <property type="match status" value="1"/>
</dbReference>
<evidence type="ECO:0000256" key="2">
    <source>
        <dbReference type="ARBA" id="ARBA00023125"/>
    </source>
</evidence>